<keyword evidence="1" id="KW-1133">Transmembrane helix</keyword>
<proteinExistence type="predicted"/>
<keyword evidence="2" id="KW-1185">Reference proteome</keyword>
<dbReference type="AlphaFoldDB" id="A0A1I7TT89"/>
<feature type="transmembrane region" description="Helical" evidence="1">
    <location>
        <begin position="48"/>
        <end position="68"/>
    </location>
</feature>
<organism evidence="2 3">
    <name type="scientific">Caenorhabditis tropicalis</name>
    <dbReference type="NCBI Taxonomy" id="1561998"/>
    <lineage>
        <taxon>Eukaryota</taxon>
        <taxon>Metazoa</taxon>
        <taxon>Ecdysozoa</taxon>
        <taxon>Nematoda</taxon>
        <taxon>Chromadorea</taxon>
        <taxon>Rhabditida</taxon>
        <taxon>Rhabditina</taxon>
        <taxon>Rhabditomorpha</taxon>
        <taxon>Rhabditoidea</taxon>
        <taxon>Rhabditidae</taxon>
        <taxon>Peloderinae</taxon>
        <taxon>Caenorhabditis</taxon>
    </lineage>
</organism>
<protein>
    <submittedName>
        <fullName evidence="3">Conserved plasma membrane protein</fullName>
    </submittedName>
</protein>
<reference evidence="3" key="1">
    <citation type="submission" date="2016-11" db="UniProtKB">
        <authorList>
            <consortium name="WormBaseParasite"/>
        </authorList>
    </citation>
    <scope>IDENTIFICATION</scope>
</reference>
<name>A0A1I7TT89_9PELO</name>
<feature type="transmembrane region" description="Helical" evidence="1">
    <location>
        <begin position="74"/>
        <end position="97"/>
    </location>
</feature>
<evidence type="ECO:0000256" key="1">
    <source>
        <dbReference type="SAM" id="Phobius"/>
    </source>
</evidence>
<keyword evidence="1" id="KW-0812">Transmembrane</keyword>
<sequence length="123" mass="14648">MRIGNFSLKPKKEEEEPKALGYDFDDILEHFERDEIELDEKRKKFETCYVGMYLLYFIGHVIVSFLVFRQMEPLYYNSAIYQTYAAIVPVVLCSIAFKKSFKNLMKLRKANQRLSKLISHCYI</sequence>
<keyword evidence="1" id="KW-0472">Membrane</keyword>
<evidence type="ECO:0000313" key="3">
    <source>
        <dbReference type="WBParaSite" id="Csp11.Scaffold629.g11545.t3"/>
    </source>
</evidence>
<dbReference type="WBParaSite" id="Csp11.Scaffold629.g11545.t3">
    <property type="protein sequence ID" value="Csp11.Scaffold629.g11545.t3"/>
    <property type="gene ID" value="Csp11.Scaffold629.g11545"/>
</dbReference>
<accession>A0A1I7TT89</accession>
<dbReference type="Proteomes" id="UP000095282">
    <property type="component" value="Unplaced"/>
</dbReference>
<evidence type="ECO:0000313" key="2">
    <source>
        <dbReference type="Proteomes" id="UP000095282"/>
    </source>
</evidence>